<dbReference type="InterPro" id="IPR012349">
    <property type="entry name" value="Split_barrel_FMN-bd"/>
</dbReference>
<proteinExistence type="predicted"/>
<dbReference type="OrthoDB" id="8907583at2"/>
<evidence type="ECO:0000313" key="2">
    <source>
        <dbReference type="Proteomes" id="UP000295560"/>
    </source>
</evidence>
<evidence type="ECO:0000313" key="1">
    <source>
        <dbReference type="EMBL" id="TCK25166.1"/>
    </source>
</evidence>
<reference evidence="1 2" key="1">
    <citation type="submission" date="2019-03" db="EMBL/GenBank/DDBJ databases">
        <title>Sequencing the genomes of 1000 actinobacteria strains.</title>
        <authorList>
            <person name="Klenk H.-P."/>
        </authorList>
    </citation>
    <scope>NUCLEOTIDE SEQUENCE [LARGE SCALE GENOMIC DNA]</scope>
    <source>
        <strain evidence="1 2">DSM 44969</strain>
    </source>
</reference>
<sequence>MDRLADAWRDHRAPHLVTVLDGRAHVVPVGVDVAGGAFRIDAPGRRARAGLARNPQVTLVWSPYDDGGYSLIVDGTAELDGDVLLVSPTRAVLHRPGAPSAPGGSCGADCVELDPTLP</sequence>
<dbReference type="Proteomes" id="UP000295560">
    <property type="component" value="Unassembled WGS sequence"/>
</dbReference>
<dbReference type="AlphaFoldDB" id="A0A4V2PIL7"/>
<dbReference type="RefSeq" id="WP_132421492.1">
    <property type="nucleotide sequence ID" value="NZ_SMFZ01000001.1"/>
</dbReference>
<dbReference type="Gene3D" id="2.30.110.10">
    <property type="entry name" value="Electron Transport, Fmn-binding Protein, Chain A"/>
    <property type="match status" value="1"/>
</dbReference>
<organism evidence="1 2">
    <name type="scientific">Pseudonocardia endophytica</name>
    <dbReference type="NCBI Taxonomy" id="401976"/>
    <lineage>
        <taxon>Bacteria</taxon>
        <taxon>Bacillati</taxon>
        <taxon>Actinomycetota</taxon>
        <taxon>Actinomycetes</taxon>
        <taxon>Pseudonocardiales</taxon>
        <taxon>Pseudonocardiaceae</taxon>
        <taxon>Pseudonocardia</taxon>
    </lineage>
</organism>
<dbReference type="SUPFAM" id="SSF50475">
    <property type="entry name" value="FMN-binding split barrel"/>
    <property type="match status" value="1"/>
</dbReference>
<protein>
    <submittedName>
        <fullName evidence="1">Pyridoxamine 5'-phosphate oxidase</fullName>
    </submittedName>
</protein>
<gene>
    <name evidence="1" type="ORF">EV378_0964</name>
</gene>
<name>A0A4V2PIL7_PSEEN</name>
<comment type="caution">
    <text evidence="1">The sequence shown here is derived from an EMBL/GenBank/DDBJ whole genome shotgun (WGS) entry which is preliminary data.</text>
</comment>
<accession>A0A4V2PIL7</accession>
<dbReference type="EMBL" id="SMFZ01000001">
    <property type="protein sequence ID" value="TCK25166.1"/>
    <property type="molecule type" value="Genomic_DNA"/>
</dbReference>
<keyword evidence="2" id="KW-1185">Reference proteome</keyword>